<evidence type="ECO:0000256" key="8">
    <source>
        <dbReference type="PROSITE-ProRule" id="PRU01360"/>
    </source>
</evidence>
<evidence type="ECO:0000256" key="5">
    <source>
        <dbReference type="ARBA" id="ARBA00023077"/>
    </source>
</evidence>
<evidence type="ECO:0000256" key="4">
    <source>
        <dbReference type="ARBA" id="ARBA00022692"/>
    </source>
</evidence>
<keyword evidence="3 8" id="KW-1134">Transmembrane beta strand</keyword>
<keyword evidence="6 8" id="KW-0472">Membrane</keyword>
<dbReference type="Pfam" id="PF13715">
    <property type="entry name" value="CarbopepD_reg_2"/>
    <property type="match status" value="1"/>
</dbReference>
<evidence type="ECO:0000256" key="2">
    <source>
        <dbReference type="ARBA" id="ARBA00022448"/>
    </source>
</evidence>
<reference evidence="13 14" key="1">
    <citation type="submission" date="2020-08" db="EMBL/GenBank/DDBJ databases">
        <title>A Genomic Blueprint of the Chicken Gut Microbiome.</title>
        <authorList>
            <person name="Gilroy R."/>
            <person name="Ravi A."/>
            <person name="Getino M."/>
            <person name="Pursley I."/>
            <person name="Horton D.L."/>
            <person name="Alikhan N.-F."/>
            <person name="Baker D."/>
            <person name="Gharbi K."/>
            <person name="Hall N."/>
            <person name="Watson M."/>
            <person name="Adriaenssens E.M."/>
            <person name="Foster-Nyarko E."/>
            <person name="Jarju S."/>
            <person name="Secka A."/>
            <person name="Antonio M."/>
            <person name="Oren A."/>
            <person name="Chaudhuri R."/>
            <person name="La Ragione R.M."/>
            <person name="Hildebrand F."/>
            <person name="Pallen M.J."/>
        </authorList>
    </citation>
    <scope>NUCLEOTIDE SEQUENCE [LARGE SCALE GENOMIC DNA]</scope>
    <source>
        <strain evidence="13 14">Sa1CVN1</strain>
    </source>
</reference>
<keyword evidence="4 8" id="KW-0812">Transmembrane</keyword>
<gene>
    <name evidence="13" type="ORF">H9625_12635</name>
</gene>
<dbReference type="Gene3D" id="2.170.130.10">
    <property type="entry name" value="TonB-dependent receptor, plug domain"/>
    <property type="match status" value="1"/>
</dbReference>
<dbReference type="RefSeq" id="WP_191764653.1">
    <property type="nucleotide sequence ID" value="NZ_JACSPP010000045.1"/>
</dbReference>
<keyword evidence="7 8" id="KW-0998">Cell outer membrane</keyword>
<keyword evidence="10" id="KW-0732">Signal</keyword>
<feature type="chain" id="PRO_5047249387" evidence="10">
    <location>
        <begin position="20"/>
        <end position="1016"/>
    </location>
</feature>
<dbReference type="SUPFAM" id="SSF49464">
    <property type="entry name" value="Carboxypeptidase regulatory domain-like"/>
    <property type="match status" value="1"/>
</dbReference>
<dbReference type="SUPFAM" id="SSF56935">
    <property type="entry name" value="Porins"/>
    <property type="match status" value="1"/>
</dbReference>
<dbReference type="InterPro" id="IPR023996">
    <property type="entry name" value="TonB-dep_OMP_SusC/RagA"/>
</dbReference>
<dbReference type="Pfam" id="PF00593">
    <property type="entry name" value="TonB_dep_Rec_b-barrel"/>
    <property type="match status" value="1"/>
</dbReference>
<evidence type="ECO:0000313" key="13">
    <source>
        <dbReference type="EMBL" id="MBD8041267.1"/>
    </source>
</evidence>
<dbReference type="PROSITE" id="PS52016">
    <property type="entry name" value="TONB_DEPENDENT_REC_3"/>
    <property type="match status" value="1"/>
</dbReference>
<dbReference type="Gene3D" id="2.60.40.1120">
    <property type="entry name" value="Carboxypeptidase-like, regulatory domain"/>
    <property type="match status" value="1"/>
</dbReference>
<accession>A0ABR8YAS5</accession>
<organism evidence="13 14">
    <name type="scientific">Phocaeicola intestinalis</name>
    <dbReference type="NCBI Taxonomy" id="2762212"/>
    <lineage>
        <taxon>Bacteria</taxon>
        <taxon>Pseudomonadati</taxon>
        <taxon>Bacteroidota</taxon>
        <taxon>Bacteroidia</taxon>
        <taxon>Bacteroidales</taxon>
        <taxon>Bacteroidaceae</taxon>
        <taxon>Phocaeicola</taxon>
    </lineage>
</organism>
<evidence type="ECO:0000313" key="14">
    <source>
        <dbReference type="Proteomes" id="UP000620874"/>
    </source>
</evidence>
<proteinExistence type="inferred from homology"/>
<dbReference type="EMBL" id="JACSPP010000045">
    <property type="protein sequence ID" value="MBD8041267.1"/>
    <property type="molecule type" value="Genomic_DNA"/>
</dbReference>
<dbReference type="InterPro" id="IPR039426">
    <property type="entry name" value="TonB-dep_rcpt-like"/>
</dbReference>
<keyword evidence="5 9" id="KW-0798">TonB box</keyword>
<dbReference type="NCBIfam" id="TIGR04057">
    <property type="entry name" value="SusC_RagA_signa"/>
    <property type="match status" value="1"/>
</dbReference>
<keyword evidence="2 8" id="KW-0813">Transport</keyword>
<keyword evidence="13" id="KW-0675">Receptor</keyword>
<evidence type="ECO:0000259" key="12">
    <source>
        <dbReference type="Pfam" id="PF07715"/>
    </source>
</evidence>
<dbReference type="InterPro" id="IPR037066">
    <property type="entry name" value="Plug_dom_sf"/>
</dbReference>
<dbReference type="NCBIfam" id="TIGR04056">
    <property type="entry name" value="OMP_RagA_SusC"/>
    <property type="match status" value="1"/>
</dbReference>
<evidence type="ECO:0000256" key="6">
    <source>
        <dbReference type="ARBA" id="ARBA00023136"/>
    </source>
</evidence>
<evidence type="ECO:0000256" key="10">
    <source>
        <dbReference type="SAM" id="SignalP"/>
    </source>
</evidence>
<evidence type="ECO:0000256" key="7">
    <source>
        <dbReference type="ARBA" id="ARBA00023237"/>
    </source>
</evidence>
<evidence type="ECO:0000256" key="3">
    <source>
        <dbReference type="ARBA" id="ARBA00022452"/>
    </source>
</evidence>
<feature type="domain" description="TonB-dependent receptor-like beta-barrel" evidence="11">
    <location>
        <begin position="388"/>
        <end position="770"/>
    </location>
</feature>
<protein>
    <submittedName>
        <fullName evidence="13">TonB-dependent receptor</fullName>
    </submittedName>
</protein>
<comment type="caution">
    <text evidence="13">The sequence shown here is derived from an EMBL/GenBank/DDBJ whole genome shotgun (WGS) entry which is preliminary data.</text>
</comment>
<sequence length="1016" mass="112808">MKQLLFLCCFTLISLCGFSQQITVKGIVTSASDNLGLIGATVQIKGTTTGTITGLDGDYTLDNVASDAVLVFSSVGYETQEIPVNGRTTINLVMKEASELLDEVVVIGYGAVKKSDLTSSISTVKSEDITQTVTGNAMDALQGKVNGVQVTSAGSPGATPKVLIRGVTTVNGSDPLYVVDGMPISGNINFLNSNDIESMQVLKDASAAAIYGTRASNGVILITTKKGKAGQTRVNFTASVGFQTISKPNVAGPSEYKDVYNTRYTNDGLTSNWNDTGATTNPGGTDWWDTVVNKAALTQNYSLSVSGGTDKLVYNFSLGYYRSNSQFDVGYWDKLNARLNTEYTFNKYVKFGFDIAPRMESWDDTPNQFSSAMAMDPTTPVFRPEDQWEDNVYNNYQRSYNNQTWNPAGSLARANDHSREMGAIINTYLQINPIEKLTLRTQFGANAHYRRTDHFVPQFYMDALEKQDLSDISRQSQEWLDWNWTNTATYIDTFAEKHNLNVMAGFTAERYAWYNVQATRDNVPNNLDQMQEVNAGDPTTAEGFGETTFNTLVSFLGRVMYNYDNRYYISASLRADGSSRFPSGNKYALFPAVSASWRITAEEFMQDQEIFNDLKLRGGWGRVGNQAIDNDATVTLLDQTQYAYGGSITNGYFVSSIGNTDLKWETVEDWNVGIDMSLLNSRLGVTFEYFQKKSKDMLYQKQTPLYIGYPNWNSTVWMNIGSMQARGWELGLSWRDQIGKDFSYDIGVNLSTVRNKAIKFSGDGPIYTGGFNSDSIIRNEDGGLISRFYGYVADGLFQNWEEVYAHTDEHGTLIQPDAQPGDIRFKDLDHNGVLDANDKAFIGNPYPDLMMGINIGLRYKRIDFAANFYGTFGNDIFNITKGLYSGANGQNVWAGTLQEAWHGEGTSNDIPRLSYSDLNLNYNRVSSFYVEDGSYMRCKLLQIGYTLPEKWVGGSQLRISFSAQNPFTITGYSGMDPERPMADGTTDSSGSVINTGIDNTAYPNPRTFLFGIDFKF</sequence>
<dbReference type="Pfam" id="PF07715">
    <property type="entry name" value="Plug"/>
    <property type="match status" value="1"/>
</dbReference>
<dbReference type="Proteomes" id="UP000620874">
    <property type="component" value="Unassembled WGS sequence"/>
</dbReference>
<feature type="domain" description="TonB-dependent receptor plug" evidence="12">
    <location>
        <begin position="114"/>
        <end position="219"/>
    </location>
</feature>
<comment type="subcellular location">
    <subcellularLocation>
        <location evidence="1 8">Cell outer membrane</location>
        <topology evidence="1 8">Multi-pass membrane protein</topology>
    </subcellularLocation>
</comment>
<feature type="signal peptide" evidence="10">
    <location>
        <begin position="1"/>
        <end position="19"/>
    </location>
</feature>
<keyword evidence="14" id="KW-1185">Reference proteome</keyword>
<dbReference type="InterPro" id="IPR012910">
    <property type="entry name" value="Plug_dom"/>
</dbReference>
<dbReference type="InterPro" id="IPR036942">
    <property type="entry name" value="Beta-barrel_TonB_sf"/>
</dbReference>
<dbReference type="Gene3D" id="2.40.170.20">
    <property type="entry name" value="TonB-dependent receptor, beta-barrel domain"/>
    <property type="match status" value="1"/>
</dbReference>
<evidence type="ECO:0000256" key="9">
    <source>
        <dbReference type="RuleBase" id="RU003357"/>
    </source>
</evidence>
<evidence type="ECO:0000259" key="11">
    <source>
        <dbReference type="Pfam" id="PF00593"/>
    </source>
</evidence>
<comment type="similarity">
    <text evidence="8 9">Belongs to the TonB-dependent receptor family.</text>
</comment>
<dbReference type="InterPro" id="IPR008969">
    <property type="entry name" value="CarboxyPept-like_regulatory"/>
</dbReference>
<dbReference type="InterPro" id="IPR023997">
    <property type="entry name" value="TonB-dep_OMP_SusC/RagA_CS"/>
</dbReference>
<name>A0ABR8YAS5_9BACT</name>
<evidence type="ECO:0000256" key="1">
    <source>
        <dbReference type="ARBA" id="ARBA00004571"/>
    </source>
</evidence>
<dbReference type="InterPro" id="IPR000531">
    <property type="entry name" value="Beta-barrel_TonB"/>
</dbReference>